<evidence type="ECO:0000256" key="3">
    <source>
        <dbReference type="ARBA" id="ARBA00022745"/>
    </source>
</evidence>
<dbReference type="GO" id="GO:0003700">
    <property type="term" value="F:DNA-binding transcription factor activity"/>
    <property type="evidence" value="ECO:0007669"/>
    <property type="project" value="InterPro"/>
</dbReference>
<sequence length="225" mass="24490">MVAHGNGGGGLSWVCPGPVTSSIQETHDLKKSWKIGVLTGVIKHMSPDIEKIRRLVGQSKCLQDKMTAKESSTWLAVVKQEEDQFRKLHPNYCLLPSSGSNCNGTISFTTTSSEYDVECFDDGRGDEAMNPISVDGNNGLIMGSSVGGDLYYAPAKVVKEEGKREFIRKRSAVSEPEGFTNQGIILNIQIVSVHGAITNGFSDRAGKTGNDSYLMEQSLIFQILR</sequence>
<evidence type="ECO:0000256" key="2">
    <source>
        <dbReference type="ARBA" id="ARBA00009416"/>
    </source>
</evidence>
<comment type="caution">
    <text evidence="6">The sequence shown here is derived from an EMBL/GenBank/DDBJ whole genome shotgun (WGS) entry which is preliminary data.</text>
</comment>
<dbReference type="InterPro" id="IPR006957">
    <property type="entry name" value="EIN3"/>
</dbReference>
<organism evidence="6 7">
    <name type="scientific">Vanilla planifolia</name>
    <name type="common">Vanilla</name>
    <dbReference type="NCBI Taxonomy" id="51239"/>
    <lineage>
        <taxon>Eukaryota</taxon>
        <taxon>Viridiplantae</taxon>
        <taxon>Streptophyta</taxon>
        <taxon>Embryophyta</taxon>
        <taxon>Tracheophyta</taxon>
        <taxon>Spermatophyta</taxon>
        <taxon>Magnoliopsida</taxon>
        <taxon>Liliopsida</taxon>
        <taxon>Asparagales</taxon>
        <taxon>Orchidaceae</taxon>
        <taxon>Vanilloideae</taxon>
        <taxon>Vanilleae</taxon>
        <taxon>Vanilla</taxon>
    </lineage>
</organism>
<dbReference type="GO" id="GO:0003677">
    <property type="term" value="F:DNA binding"/>
    <property type="evidence" value="ECO:0007669"/>
    <property type="project" value="TreeGrafter"/>
</dbReference>
<proteinExistence type="inferred from homology"/>
<name>A0A835U4L9_VANPL</name>
<evidence type="ECO:0000259" key="5">
    <source>
        <dbReference type="Pfam" id="PF04873"/>
    </source>
</evidence>
<dbReference type="EMBL" id="JADCNM010000428">
    <property type="protein sequence ID" value="KAG0447670.1"/>
    <property type="molecule type" value="Genomic_DNA"/>
</dbReference>
<dbReference type="PANTHER" id="PTHR33305">
    <property type="entry name" value="ETHYLENE INSENSITIVE 3-LIKE 2 PROTEIN"/>
    <property type="match status" value="1"/>
</dbReference>
<accession>A0A835U4L9</accession>
<gene>
    <name evidence="6" type="ORF">HPP92_028197</name>
</gene>
<evidence type="ECO:0000256" key="4">
    <source>
        <dbReference type="ARBA" id="ARBA00023242"/>
    </source>
</evidence>
<dbReference type="GO" id="GO:0009873">
    <property type="term" value="P:ethylene-activated signaling pathway"/>
    <property type="evidence" value="ECO:0007669"/>
    <property type="project" value="UniProtKB-KW"/>
</dbReference>
<dbReference type="InterPro" id="IPR047091">
    <property type="entry name" value="EIN3-like_DNA-bd"/>
</dbReference>
<dbReference type="PANTHER" id="PTHR33305:SF30">
    <property type="entry name" value="ETHYLENE INSENSITIVE 3-LIKE 3 PROTEIN"/>
    <property type="match status" value="1"/>
</dbReference>
<dbReference type="Proteomes" id="UP000639772">
    <property type="component" value="Unassembled WGS sequence"/>
</dbReference>
<dbReference type="Pfam" id="PF04873">
    <property type="entry name" value="EIN3_DNA-bd"/>
    <property type="match status" value="1"/>
</dbReference>
<keyword evidence="4" id="KW-0539">Nucleus</keyword>
<evidence type="ECO:0000313" key="6">
    <source>
        <dbReference type="EMBL" id="KAG0447670.1"/>
    </source>
</evidence>
<dbReference type="GO" id="GO:0005634">
    <property type="term" value="C:nucleus"/>
    <property type="evidence" value="ECO:0007669"/>
    <property type="project" value="UniProtKB-SubCell"/>
</dbReference>
<dbReference type="AlphaFoldDB" id="A0A835U4L9"/>
<dbReference type="Gene3D" id="1.10.3180.10">
    <property type="entry name" value="DNA-binding domain of EIN3-like"/>
    <property type="match status" value="1"/>
</dbReference>
<evidence type="ECO:0000313" key="7">
    <source>
        <dbReference type="Proteomes" id="UP000639772"/>
    </source>
</evidence>
<comment type="similarity">
    <text evidence="2">Belongs to the EIN3 family.</text>
</comment>
<comment type="subcellular location">
    <subcellularLocation>
        <location evidence="1">Nucleus</location>
    </subcellularLocation>
</comment>
<evidence type="ECO:0000256" key="1">
    <source>
        <dbReference type="ARBA" id="ARBA00004123"/>
    </source>
</evidence>
<protein>
    <recommendedName>
        <fullName evidence="5">Ethylene insensitive 3-like DNA-binding domain-containing protein</fullName>
    </recommendedName>
</protein>
<keyword evidence="3" id="KW-0936">Ethylene signaling pathway</keyword>
<dbReference type="InterPro" id="IPR023278">
    <property type="entry name" value="Ethylene_insens-like_DNA-bd"/>
</dbReference>
<dbReference type="SUPFAM" id="SSF116768">
    <property type="entry name" value="DNA-binding domain of EIN3-like"/>
    <property type="match status" value="1"/>
</dbReference>
<feature type="domain" description="Ethylene insensitive 3-like DNA-binding" evidence="5">
    <location>
        <begin position="24"/>
        <end position="82"/>
    </location>
</feature>
<reference evidence="6 7" key="1">
    <citation type="journal article" date="2020" name="Nat. Food">
        <title>A phased Vanilla planifolia genome enables genetic improvement of flavour and production.</title>
        <authorList>
            <person name="Hasing T."/>
            <person name="Tang H."/>
            <person name="Brym M."/>
            <person name="Khazi F."/>
            <person name="Huang T."/>
            <person name="Chambers A.H."/>
        </authorList>
    </citation>
    <scope>NUCLEOTIDE SEQUENCE [LARGE SCALE GENOMIC DNA]</scope>
    <source>
        <tissue evidence="6">Leaf</tissue>
    </source>
</reference>
<dbReference type="OrthoDB" id="2017676at2759"/>